<organism evidence="2">
    <name type="scientific">Brassica cretica</name>
    <name type="common">Mustard</name>
    <dbReference type="NCBI Taxonomy" id="69181"/>
    <lineage>
        <taxon>Eukaryota</taxon>
        <taxon>Viridiplantae</taxon>
        <taxon>Streptophyta</taxon>
        <taxon>Embryophyta</taxon>
        <taxon>Tracheophyta</taxon>
        <taxon>Spermatophyta</taxon>
        <taxon>Magnoliopsida</taxon>
        <taxon>eudicotyledons</taxon>
        <taxon>Gunneridae</taxon>
        <taxon>Pentapetalae</taxon>
        <taxon>rosids</taxon>
        <taxon>malvids</taxon>
        <taxon>Brassicales</taxon>
        <taxon>Brassicaceae</taxon>
        <taxon>Brassiceae</taxon>
        <taxon>Brassica</taxon>
    </lineage>
</organism>
<protein>
    <recommendedName>
        <fullName evidence="3">No apical meristem-associated C-terminal domain-containing protein</fullName>
    </recommendedName>
</protein>
<gene>
    <name evidence="2" type="ORF">F2Q70_00020584</name>
</gene>
<reference evidence="2" key="1">
    <citation type="submission" date="2019-12" db="EMBL/GenBank/DDBJ databases">
        <title>Genome sequencing and annotation of Brassica cretica.</title>
        <authorList>
            <person name="Studholme D.J."/>
            <person name="Sarris P.F."/>
        </authorList>
    </citation>
    <scope>NUCLEOTIDE SEQUENCE</scope>
    <source>
        <strain evidence="2">PFS-102/07</strain>
        <tissue evidence="2">Leaf</tissue>
    </source>
</reference>
<evidence type="ECO:0000313" key="2">
    <source>
        <dbReference type="EMBL" id="KAF2548017.1"/>
    </source>
</evidence>
<comment type="caution">
    <text evidence="2">The sequence shown here is derived from an EMBL/GenBank/DDBJ whole genome shotgun (WGS) entry which is preliminary data.</text>
</comment>
<evidence type="ECO:0008006" key="3">
    <source>
        <dbReference type="Google" id="ProtNLM"/>
    </source>
</evidence>
<dbReference type="EMBL" id="QGKY02001925">
    <property type="protein sequence ID" value="KAF2548017.1"/>
    <property type="molecule type" value="Genomic_DNA"/>
</dbReference>
<proteinExistence type="predicted"/>
<feature type="compositionally biased region" description="Polar residues" evidence="1">
    <location>
        <begin position="19"/>
        <end position="33"/>
    </location>
</feature>
<dbReference type="AlphaFoldDB" id="A0A8S9GV79"/>
<sequence>MYAYRLHKGRESHHLYFKGTNSDTRQESSTSVPVSHGDDEVSARPIGVKAAKGKGKRTFEEEGKPVKEFESFWDIRQKDFALRDKLNKEKLLESLIAKTELDKLEIALKTKLINDMLAN</sequence>
<name>A0A8S9GV79_BRACR</name>
<accession>A0A8S9GV79</accession>
<feature type="region of interest" description="Disordered" evidence="1">
    <location>
        <begin position="15"/>
        <end position="42"/>
    </location>
</feature>
<evidence type="ECO:0000256" key="1">
    <source>
        <dbReference type="SAM" id="MobiDB-lite"/>
    </source>
</evidence>